<comment type="caution">
    <text evidence="2">The sequence shown here is derived from an EMBL/GenBank/DDBJ whole genome shotgun (WGS) entry which is preliminary data.</text>
</comment>
<dbReference type="AlphaFoldDB" id="A0A9W7G3K2"/>
<name>A0A9W7G3K2_9STRA</name>
<evidence type="ECO:0000256" key="1">
    <source>
        <dbReference type="SAM" id="MobiDB-lite"/>
    </source>
</evidence>
<evidence type="ECO:0000313" key="2">
    <source>
        <dbReference type="EMBL" id="GMI30834.1"/>
    </source>
</evidence>
<reference evidence="3" key="1">
    <citation type="journal article" date="2023" name="Commun. Biol.">
        <title>Genome analysis of Parmales, the sister group of diatoms, reveals the evolutionary specialization of diatoms from phago-mixotrophs to photoautotrophs.</title>
        <authorList>
            <person name="Ban H."/>
            <person name="Sato S."/>
            <person name="Yoshikawa S."/>
            <person name="Yamada K."/>
            <person name="Nakamura Y."/>
            <person name="Ichinomiya M."/>
            <person name="Sato N."/>
            <person name="Blanc-Mathieu R."/>
            <person name="Endo H."/>
            <person name="Kuwata A."/>
            <person name="Ogata H."/>
        </authorList>
    </citation>
    <scope>NUCLEOTIDE SEQUENCE [LARGE SCALE GENOMIC DNA]</scope>
</reference>
<feature type="region of interest" description="Disordered" evidence="1">
    <location>
        <begin position="298"/>
        <end position="320"/>
    </location>
</feature>
<gene>
    <name evidence="2" type="ORF">TrCOL_g12536</name>
</gene>
<organism evidence="2 3">
    <name type="scientific">Triparma columacea</name>
    <dbReference type="NCBI Taxonomy" id="722753"/>
    <lineage>
        <taxon>Eukaryota</taxon>
        <taxon>Sar</taxon>
        <taxon>Stramenopiles</taxon>
        <taxon>Ochrophyta</taxon>
        <taxon>Bolidophyceae</taxon>
        <taxon>Parmales</taxon>
        <taxon>Triparmaceae</taxon>
        <taxon>Triparma</taxon>
    </lineage>
</organism>
<dbReference type="OrthoDB" id="197577at2759"/>
<dbReference type="SUPFAM" id="SSF53335">
    <property type="entry name" value="S-adenosyl-L-methionine-dependent methyltransferases"/>
    <property type="match status" value="1"/>
</dbReference>
<dbReference type="Pfam" id="PF13578">
    <property type="entry name" value="Methyltransf_24"/>
    <property type="match status" value="1"/>
</dbReference>
<keyword evidence="3" id="KW-1185">Reference proteome</keyword>
<accession>A0A9W7G3K2</accession>
<evidence type="ECO:0000313" key="3">
    <source>
        <dbReference type="Proteomes" id="UP001165065"/>
    </source>
</evidence>
<proteinExistence type="predicted"/>
<dbReference type="InterPro" id="IPR029063">
    <property type="entry name" value="SAM-dependent_MTases_sf"/>
</dbReference>
<sequence>MAAVSAPILSAVGSQPQTRASYRELMPRNISELLGLQQQPQHEQEQRSVTFSSRPSDLELVLSSGDAALKDALLDYVTSRYVYSVETLLHDYLSSLGVQIEEVEGHTGWYYSKLRLLSSVYVGAGTVCEVGFNAGHSALNALMAREDSRVLSFDLGEHEGDYLRHSYDFLSFAFPGRIRVALGDSLEAVPAFLRDNQEWEHACDVVLVDGGHGYDHARGDIGNLAKLEAPGTVLLLDDFEYGDVRRAWDDAHASSRYCDDYRTEINRDVGNGAIDRIVPNTYQNRRSGETAIGVYRGGAGRTEAAEQADEPTYARPKGDL</sequence>
<protein>
    <submittedName>
        <fullName evidence="2">Uncharacterized protein</fullName>
    </submittedName>
</protein>
<dbReference type="Gene3D" id="3.40.50.150">
    <property type="entry name" value="Vaccinia Virus protein VP39"/>
    <property type="match status" value="1"/>
</dbReference>
<dbReference type="EMBL" id="BRYA01000724">
    <property type="protein sequence ID" value="GMI30834.1"/>
    <property type="molecule type" value="Genomic_DNA"/>
</dbReference>
<dbReference type="Proteomes" id="UP001165065">
    <property type="component" value="Unassembled WGS sequence"/>
</dbReference>